<reference evidence="1 2" key="1">
    <citation type="submission" date="2020-08" db="EMBL/GenBank/DDBJ databases">
        <title>Aquariorum lacteus gen. nov., sp. nov., a new member of the family Comamonadaceae, isolated from freshwater aquarium.</title>
        <authorList>
            <person name="Chun S.-J."/>
        </authorList>
    </citation>
    <scope>NUCLEOTIDE SEQUENCE [LARGE SCALE GENOMIC DNA]</scope>
    <source>
        <strain evidence="1 2">SJAQ100</strain>
    </source>
</reference>
<dbReference type="PIRSF" id="PIRSF000887">
    <property type="entry name" value="Pesterase_MJ0037"/>
    <property type="match status" value="1"/>
</dbReference>
<keyword evidence="1" id="KW-0436">Ligase</keyword>
<sequence>MELAWGGETLLLRADRSIWLPRHATLLVADLHVGKGQSFRRLGVPVPQGSSVESLDRLSAALAETGARALIVLGDLLHAAAARDGPAGAALAAWRAAHPDLDLTLVRGNHDDRAGDPPAALGFAVVDEPWPLGGLALAHHPRPQPGRAVLAGHIHPGLRLRAAGESLRLPCFHFDVRRQVGLLPAFGAFTGLHTVQPRPGDQTVLIAGPALRRWPPAGA</sequence>
<dbReference type="GO" id="GO:0016787">
    <property type="term" value="F:hydrolase activity"/>
    <property type="evidence" value="ECO:0007669"/>
    <property type="project" value="UniProtKB-KW"/>
</dbReference>
<dbReference type="Gene3D" id="3.60.21.10">
    <property type="match status" value="1"/>
</dbReference>
<comment type="caution">
    <text evidence="1">The sequence shown here is derived from an EMBL/GenBank/DDBJ whole genome shotgun (WGS) entry which is preliminary data.</text>
</comment>
<dbReference type="EMBL" id="JACIVI010000004">
    <property type="protein sequence ID" value="MBB1162660.1"/>
    <property type="molecule type" value="Genomic_DNA"/>
</dbReference>
<dbReference type="InterPro" id="IPR024173">
    <property type="entry name" value="Pesterase_MJ0037-like"/>
</dbReference>
<dbReference type="AlphaFoldDB" id="A0A839HT13"/>
<evidence type="ECO:0000313" key="2">
    <source>
        <dbReference type="Proteomes" id="UP000586093"/>
    </source>
</evidence>
<dbReference type="NCBIfam" id="TIGR04123">
    <property type="entry name" value="P_estr_lig_assc"/>
    <property type="match status" value="1"/>
</dbReference>
<protein>
    <submittedName>
        <fullName evidence="1">Ligase-associated DNA damage response endonuclease PdeM</fullName>
        <ecNumber evidence="1">3.1.-.-</ecNumber>
    </submittedName>
</protein>
<dbReference type="GO" id="GO:0016874">
    <property type="term" value="F:ligase activity"/>
    <property type="evidence" value="ECO:0007669"/>
    <property type="project" value="UniProtKB-KW"/>
</dbReference>
<accession>A0A839HT13</accession>
<dbReference type="PANTHER" id="PTHR39323:SF1">
    <property type="entry name" value="BLR1149 PROTEIN"/>
    <property type="match status" value="1"/>
</dbReference>
<evidence type="ECO:0000313" key="1">
    <source>
        <dbReference type="EMBL" id="MBB1162660.1"/>
    </source>
</evidence>
<dbReference type="SUPFAM" id="SSF56300">
    <property type="entry name" value="Metallo-dependent phosphatases"/>
    <property type="match status" value="1"/>
</dbReference>
<dbReference type="InterPro" id="IPR029052">
    <property type="entry name" value="Metallo-depent_PP-like"/>
</dbReference>
<dbReference type="Proteomes" id="UP000586093">
    <property type="component" value="Unassembled WGS sequence"/>
</dbReference>
<dbReference type="InterPro" id="IPR026336">
    <property type="entry name" value="PdeM-like"/>
</dbReference>
<keyword evidence="1" id="KW-0255">Endonuclease</keyword>
<proteinExistence type="predicted"/>
<keyword evidence="2" id="KW-1185">Reference proteome</keyword>
<dbReference type="PANTHER" id="PTHR39323">
    <property type="entry name" value="BLR1149 PROTEIN"/>
    <property type="match status" value="1"/>
</dbReference>
<organism evidence="1 2">
    <name type="scientific">Aquariibacter albus</name>
    <dbReference type="NCBI Taxonomy" id="2759899"/>
    <lineage>
        <taxon>Bacteria</taxon>
        <taxon>Pseudomonadati</taxon>
        <taxon>Pseudomonadota</taxon>
        <taxon>Betaproteobacteria</taxon>
        <taxon>Burkholderiales</taxon>
        <taxon>Sphaerotilaceae</taxon>
        <taxon>Aquariibacter</taxon>
    </lineage>
</organism>
<gene>
    <name evidence="1" type="primary">pdeM</name>
    <name evidence="1" type="ORF">H4F90_11790</name>
</gene>
<keyword evidence="1" id="KW-0540">Nuclease</keyword>
<dbReference type="EC" id="3.1.-.-" evidence="1"/>
<dbReference type="RefSeq" id="WP_182664811.1">
    <property type="nucleotide sequence ID" value="NZ_JACIVI010000004.1"/>
</dbReference>
<dbReference type="GO" id="GO:0004519">
    <property type="term" value="F:endonuclease activity"/>
    <property type="evidence" value="ECO:0007669"/>
    <property type="project" value="UniProtKB-KW"/>
</dbReference>
<name>A0A839HT13_9BURK</name>
<keyword evidence="1" id="KW-0378">Hydrolase</keyword>